<evidence type="ECO:0000259" key="4">
    <source>
        <dbReference type="PROSITE" id="PS50137"/>
    </source>
</evidence>
<sequence>MSSTQSYSRFSDENYKNWLKTTESLYILRSRIQGFVEKETETYHNSLKTNIRSTIPHLYGQNCKQTCDNKKPLCQLCNHWRNEIVANHNGKGNSMHWDNCRPHLWPTNKWEVAKAHMPRGHRQHCTFDQFDIAAILNLMSFCKHFKEIPGQCVSKVLNVRNSVMHSPDFRMSNEDMRRHHNTFLQLAESLKHHIPELKDLEKEIKQFYNILDNNFNQPPCEVDGQQEDLQTVKDFQQVLDREQQAMKDRIEDIISRFEGIQDENIKEKPQDTKSLLDFLDQNKDLLETLGPEVDKLKEMQAKVDQHEEQITHLTGRVDQLEKVTHDPVFYGNPLKYKNHLYEYCQAKKWPEDKFPVFTEDQEAQGYRGKVTVNGQSFIGINVFNDKKAAHQEVAYIALEQLKLQEENTDEPSSSVMHSEASSSSSSGITFFGKVTVDLSREVASDRCSSKEEATEAAYKVLWESFCISAPVEGQTYKSVTMEYFNTNGFPKPTEDFDDSTTICKLKLVGPFTFYDKDGSTKKRQAEQQAAKVALQHLSGIISCLPVSDSEKNFKGVLKERLDQLGLKNPIYETEESKAETSEEPMSTDISSDLITSTVSISEAEVKDHSESESICTSAQLPSRQESVHVPVPAEPDPPDSSSPASLTKKPKIECPGITFFGKVTVDLNQEVASDRCSSKEEATEAAYKILSERFHISAPPEGQTYRMGIMGHFNRHDLQKPTEEFVDDDNTTICKLKLVGPFTFSDKDGSTKKRQAEQQAAKVALQQLSGILNCPLVSESEKNFKGVLKERLDQLGLKNPIYETEESKAETSEEPVTSGMSPELSNLSISQAAVKEHLNLKSESISTSAQLPSGQESVHVPVPVQPDPPDSSSPASLRKKPRIDCPEIDELFNVYNLKPPQVNVENIKYDQNFKCTVTVKLENYTYANKQQGYDNKKDAIRKTYLLFGRVMEILDASSDEKMSSALVKQHFTQRSLPLPQDDVEGSVKPFYCSLKNITYDVKYDGQGSSEHEAKLRALQNALRSLPPLFGYPSLPGADSAEVVQNQLSSMLNGACQKEPVIDLKSEERASIKLSFCNYMLKCTCQSNKKAARSHLCERILGLLGVKTENNASLRNSLDEWFKKQNLPQPVFEDTEEALGAKATFSLPLTCCSPGWEDSWETAKSKLLQELKLRFSFWRTKTIEIYFSMS</sequence>
<dbReference type="PANTHER" id="PTHR35083">
    <property type="entry name" value="RGD1565685 PROTEIN"/>
    <property type="match status" value="1"/>
</dbReference>
<dbReference type="GO" id="GO:0003723">
    <property type="term" value="F:RNA binding"/>
    <property type="evidence" value="ECO:0007669"/>
    <property type="project" value="UniProtKB-UniRule"/>
</dbReference>
<keyword evidence="6" id="KW-1185">Reference proteome</keyword>
<dbReference type="PROSITE" id="PS50137">
    <property type="entry name" value="DS_RBD"/>
    <property type="match status" value="1"/>
</dbReference>
<feature type="region of interest" description="Disordered" evidence="3">
    <location>
        <begin position="572"/>
        <end position="649"/>
    </location>
</feature>
<keyword evidence="1" id="KW-0694">RNA-binding</keyword>
<name>A0A7J6BK06_9TELE</name>
<dbReference type="InterPro" id="IPR014720">
    <property type="entry name" value="dsRBD_dom"/>
</dbReference>
<gene>
    <name evidence="5" type="ORF">G5714_024302</name>
</gene>
<feature type="coiled-coil region" evidence="2">
    <location>
        <begin position="296"/>
        <end position="323"/>
    </location>
</feature>
<dbReference type="SUPFAM" id="SSF54768">
    <property type="entry name" value="dsRNA-binding domain-like"/>
    <property type="match status" value="1"/>
</dbReference>
<evidence type="ECO:0000256" key="1">
    <source>
        <dbReference type="PROSITE-ProRule" id="PRU00266"/>
    </source>
</evidence>
<evidence type="ECO:0000256" key="3">
    <source>
        <dbReference type="SAM" id="MobiDB-lite"/>
    </source>
</evidence>
<proteinExistence type="predicted"/>
<dbReference type="PANTHER" id="PTHR35083:SF3">
    <property type="entry name" value="SI:CH211-91P5.3"/>
    <property type="match status" value="1"/>
</dbReference>
<reference evidence="5 6" key="1">
    <citation type="submission" date="2020-04" db="EMBL/GenBank/DDBJ databases">
        <title>Chromosome-level genome assembly of a cyprinid fish Onychostoma macrolepis by integration of Nanopore Sequencing, Bionano and Hi-C technology.</title>
        <authorList>
            <person name="Wang D."/>
        </authorList>
    </citation>
    <scope>NUCLEOTIDE SEQUENCE [LARGE SCALE GENOMIC DNA]</scope>
    <source>
        <strain evidence="5">SWU-2019</strain>
        <tissue evidence="5">Muscle</tissue>
    </source>
</reference>
<comment type="caution">
    <text evidence="5">The sequence shown here is derived from an EMBL/GenBank/DDBJ whole genome shotgun (WGS) entry which is preliminary data.</text>
</comment>
<dbReference type="InterPro" id="IPR027897">
    <property type="entry name" value="DUF4559"/>
</dbReference>
<evidence type="ECO:0000313" key="6">
    <source>
        <dbReference type="Proteomes" id="UP000579812"/>
    </source>
</evidence>
<dbReference type="Proteomes" id="UP000579812">
    <property type="component" value="Unassembled WGS sequence"/>
</dbReference>
<keyword evidence="2" id="KW-0175">Coiled coil</keyword>
<feature type="region of interest" description="Disordered" evidence="3">
    <location>
        <begin position="803"/>
        <end position="823"/>
    </location>
</feature>
<dbReference type="OrthoDB" id="9934809at2759"/>
<dbReference type="Gene3D" id="3.30.160.20">
    <property type="match status" value="3"/>
</dbReference>
<protein>
    <recommendedName>
        <fullName evidence="4">DRBM domain-containing protein</fullName>
    </recommendedName>
</protein>
<dbReference type="AlphaFoldDB" id="A0A7J6BK06"/>
<feature type="domain" description="DRBM" evidence="4">
    <location>
        <begin position="335"/>
        <end position="403"/>
    </location>
</feature>
<accession>A0A7J6BK06</accession>
<feature type="compositionally biased region" description="Polar residues" evidence="3">
    <location>
        <begin position="844"/>
        <end position="856"/>
    </location>
</feature>
<evidence type="ECO:0000256" key="2">
    <source>
        <dbReference type="SAM" id="Coils"/>
    </source>
</evidence>
<dbReference type="SMART" id="SM00358">
    <property type="entry name" value="DSRM"/>
    <property type="match status" value="3"/>
</dbReference>
<feature type="compositionally biased region" description="Low complexity" evidence="3">
    <location>
        <begin position="586"/>
        <end position="601"/>
    </location>
</feature>
<dbReference type="Pfam" id="PF00035">
    <property type="entry name" value="dsrm"/>
    <property type="match status" value="1"/>
</dbReference>
<feature type="region of interest" description="Disordered" evidence="3">
    <location>
        <begin position="844"/>
        <end position="880"/>
    </location>
</feature>
<dbReference type="Pfam" id="PF15112">
    <property type="entry name" value="DUF4559"/>
    <property type="match status" value="1"/>
</dbReference>
<dbReference type="EMBL" id="JAAMOB010000025">
    <property type="protein sequence ID" value="KAF4095224.1"/>
    <property type="molecule type" value="Genomic_DNA"/>
</dbReference>
<feature type="compositionally biased region" description="Polar residues" evidence="3">
    <location>
        <begin position="612"/>
        <end position="624"/>
    </location>
</feature>
<organism evidence="5 6">
    <name type="scientific">Onychostoma macrolepis</name>
    <dbReference type="NCBI Taxonomy" id="369639"/>
    <lineage>
        <taxon>Eukaryota</taxon>
        <taxon>Metazoa</taxon>
        <taxon>Chordata</taxon>
        <taxon>Craniata</taxon>
        <taxon>Vertebrata</taxon>
        <taxon>Euteleostomi</taxon>
        <taxon>Actinopterygii</taxon>
        <taxon>Neopterygii</taxon>
        <taxon>Teleostei</taxon>
        <taxon>Ostariophysi</taxon>
        <taxon>Cypriniformes</taxon>
        <taxon>Cyprinidae</taxon>
        <taxon>Acrossocheilinae</taxon>
        <taxon>Onychostoma</taxon>
    </lineage>
</organism>
<evidence type="ECO:0000313" key="5">
    <source>
        <dbReference type="EMBL" id="KAF4095224.1"/>
    </source>
</evidence>